<evidence type="ECO:0000313" key="3">
    <source>
        <dbReference type="Proteomes" id="UP000799291"/>
    </source>
</evidence>
<proteinExistence type="predicted"/>
<dbReference type="AlphaFoldDB" id="A0A6G1IRX0"/>
<accession>A0A6G1IRX0</accession>
<feature type="signal peptide" evidence="1">
    <location>
        <begin position="1"/>
        <end position="16"/>
    </location>
</feature>
<dbReference type="Proteomes" id="UP000799291">
    <property type="component" value="Unassembled WGS sequence"/>
</dbReference>
<reference evidence="2" key="1">
    <citation type="journal article" date="2020" name="Stud. Mycol.">
        <title>101 Dothideomycetes genomes: a test case for predicting lifestyles and emergence of pathogens.</title>
        <authorList>
            <person name="Haridas S."/>
            <person name="Albert R."/>
            <person name="Binder M."/>
            <person name="Bloem J."/>
            <person name="Labutti K."/>
            <person name="Salamov A."/>
            <person name="Andreopoulos B."/>
            <person name="Baker S."/>
            <person name="Barry K."/>
            <person name="Bills G."/>
            <person name="Bluhm B."/>
            <person name="Cannon C."/>
            <person name="Castanera R."/>
            <person name="Culley D."/>
            <person name="Daum C."/>
            <person name="Ezra D."/>
            <person name="Gonzalez J."/>
            <person name="Henrissat B."/>
            <person name="Kuo A."/>
            <person name="Liang C."/>
            <person name="Lipzen A."/>
            <person name="Lutzoni F."/>
            <person name="Magnuson J."/>
            <person name="Mondo S."/>
            <person name="Nolan M."/>
            <person name="Ohm R."/>
            <person name="Pangilinan J."/>
            <person name="Park H.-J."/>
            <person name="Ramirez L."/>
            <person name="Alfaro M."/>
            <person name="Sun H."/>
            <person name="Tritt A."/>
            <person name="Yoshinaga Y."/>
            <person name="Zwiers L.-H."/>
            <person name="Turgeon B."/>
            <person name="Goodwin S."/>
            <person name="Spatafora J."/>
            <person name="Crous P."/>
            <person name="Grigoriev I."/>
        </authorList>
    </citation>
    <scope>NUCLEOTIDE SEQUENCE</scope>
    <source>
        <strain evidence="2">CBS 122367</strain>
    </source>
</reference>
<organism evidence="2 3">
    <name type="scientific">Lentithecium fluviatile CBS 122367</name>
    <dbReference type="NCBI Taxonomy" id="1168545"/>
    <lineage>
        <taxon>Eukaryota</taxon>
        <taxon>Fungi</taxon>
        <taxon>Dikarya</taxon>
        <taxon>Ascomycota</taxon>
        <taxon>Pezizomycotina</taxon>
        <taxon>Dothideomycetes</taxon>
        <taxon>Pleosporomycetidae</taxon>
        <taxon>Pleosporales</taxon>
        <taxon>Massarineae</taxon>
        <taxon>Lentitheciaceae</taxon>
        <taxon>Lentithecium</taxon>
    </lineage>
</organism>
<dbReference type="EMBL" id="MU005595">
    <property type="protein sequence ID" value="KAF2680619.1"/>
    <property type="molecule type" value="Genomic_DNA"/>
</dbReference>
<sequence length="71" mass="7502">MKNLLILALAFAKVIAAAPLEMPESPQCIETGVGGGATDVACIQERAPDPKNKRPLYFYGGKLRNGGDAWG</sequence>
<keyword evidence="1" id="KW-0732">Signal</keyword>
<protein>
    <submittedName>
        <fullName evidence="2">Uncharacterized protein</fullName>
    </submittedName>
</protein>
<keyword evidence="3" id="KW-1185">Reference proteome</keyword>
<feature type="chain" id="PRO_5026345185" evidence="1">
    <location>
        <begin position="17"/>
        <end position="71"/>
    </location>
</feature>
<evidence type="ECO:0000256" key="1">
    <source>
        <dbReference type="SAM" id="SignalP"/>
    </source>
</evidence>
<evidence type="ECO:0000313" key="2">
    <source>
        <dbReference type="EMBL" id="KAF2680619.1"/>
    </source>
</evidence>
<gene>
    <name evidence="2" type="ORF">K458DRAFT_421315</name>
</gene>
<name>A0A6G1IRX0_9PLEO</name>